<dbReference type="PANTHER" id="PTHR11088">
    <property type="entry name" value="TRNA DIMETHYLALLYLTRANSFERASE"/>
    <property type="match status" value="1"/>
</dbReference>
<dbReference type="Gene3D" id="3.40.50.300">
    <property type="entry name" value="P-loop containing nucleotide triphosphate hydrolases"/>
    <property type="match status" value="1"/>
</dbReference>
<evidence type="ECO:0000256" key="2">
    <source>
        <dbReference type="ARBA" id="ARBA00003213"/>
    </source>
</evidence>
<sequence length="319" mass="36285">MKLPLVVLVGPTAVGKTALSVAVAQAVGAEIISGDSMQVYRGMDIGTAKIRPEEMGGVPHHLIDIKDPDEEFSVAEFQARVDALIPQICARGRLPMLVGGTGLYVRAVVEKYTFTPMEADHELRARLRQEEERHGPGYLHARLREVDPASAARLHPNDLLRIVRALEVYEQTGVPISATQTAAFSEPRYDDLMIGLTMDRAQLYTRIDERVDAMLAAGWLDEVRGLLVRYPPHVRAMQALGYRELVLYLRGLLTWEEAVALIKRNTRRFAKRQFTWFRKERRLTWLDLTGPEARNRAAEEIVRLIREKWPCRERKGRIE</sequence>
<evidence type="ECO:0000256" key="7">
    <source>
        <dbReference type="ARBA" id="ARBA00022840"/>
    </source>
</evidence>
<dbReference type="NCBIfam" id="TIGR00174">
    <property type="entry name" value="miaA"/>
    <property type="match status" value="1"/>
</dbReference>
<protein>
    <recommendedName>
        <fullName evidence="10">tRNA dimethylallyltransferase</fullName>
        <ecNumber evidence="10">2.5.1.75</ecNumber>
    </recommendedName>
    <alternativeName>
        <fullName evidence="10">Dimethylallyl diphosphate:tRNA dimethylallyltransferase</fullName>
        <shortName evidence="10">DMAPP:tRNA dimethylallyltransferase</shortName>
        <shortName evidence="10">DMATase</shortName>
    </alternativeName>
    <alternativeName>
        <fullName evidence="10">Isopentenyl-diphosphate:tRNA isopentenyltransferase</fullName>
        <shortName evidence="10">IPP transferase</shortName>
        <shortName evidence="10">IPPT</shortName>
        <shortName evidence="10">IPTase</shortName>
    </alternativeName>
</protein>
<evidence type="ECO:0000256" key="4">
    <source>
        <dbReference type="ARBA" id="ARBA00022679"/>
    </source>
</evidence>
<dbReference type="EC" id="2.5.1.75" evidence="10"/>
<evidence type="ECO:0000256" key="8">
    <source>
        <dbReference type="ARBA" id="ARBA00022842"/>
    </source>
</evidence>
<keyword evidence="8 10" id="KW-0460">Magnesium</keyword>
<gene>
    <name evidence="10" type="primary">miaA</name>
    <name evidence="14" type="ORF">CWE10_04790</name>
</gene>
<dbReference type="EMBL" id="PIUK01000028">
    <property type="protein sequence ID" value="MBY6275528.1"/>
    <property type="molecule type" value="Genomic_DNA"/>
</dbReference>
<dbReference type="GO" id="GO:0005524">
    <property type="term" value="F:ATP binding"/>
    <property type="evidence" value="ECO:0007669"/>
    <property type="project" value="UniProtKB-UniRule"/>
</dbReference>
<dbReference type="InterPro" id="IPR039657">
    <property type="entry name" value="Dimethylallyltransferase"/>
</dbReference>
<dbReference type="InterPro" id="IPR018022">
    <property type="entry name" value="IPT"/>
</dbReference>
<evidence type="ECO:0000313" key="14">
    <source>
        <dbReference type="EMBL" id="MBY6275528.1"/>
    </source>
</evidence>
<dbReference type="Gene3D" id="1.10.20.140">
    <property type="match status" value="1"/>
</dbReference>
<evidence type="ECO:0000256" key="13">
    <source>
        <dbReference type="RuleBase" id="RU003785"/>
    </source>
</evidence>
<evidence type="ECO:0000313" key="15">
    <source>
        <dbReference type="Proteomes" id="UP000732377"/>
    </source>
</evidence>
<comment type="caution">
    <text evidence="10">Lacks conserved residue(s) required for the propagation of feature annotation.</text>
</comment>
<comment type="similarity">
    <text evidence="3 10 13">Belongs to the IPP transferase family.</text>
</comment>
<feature type="binding site" evidence="10">
    <location>
        <begin position="12"/>
        <end position="17"/>
    </location>
    <ligand>
        <name>substrate</name>
    </ligand>
</feature>
<comment type="cofactor">
    <cofactor evidence="1 10">
        <name>Mg(2+)</name>
        <dbReference type="ChEBI" id="CHEBI:18420"/>
    </cofactor>
</comment>
<dbReference type="GO" id="GO:0006400">
    <property type="term" value="P:tRNA modification"/>
    <property type="evidence" value="ECO:0007669"/>
    <property type="project" value="TreeGrafter"/>
</dbReference>
<dbReference type="Pfam" id="PF01715">
    <property type="entry name" value="IPPT"/>
    <property type="match status" value="1"/>
</dbReference>
<dbReference type="InterPro" id="IPR027417">
    <property type="entry name" value="P-loop_NTPase"/>
</dbReference>
<evidence type="ECO:0000256" key="3">
    <source>
        <dbReference type="ARBA" id="ARBA00005842"/>
    </source>
</evidence>
<feature type="site" description="Interaction with substrate tRNA" evidence="10">
    <location>
        <position position="101"/>
    </location>
</feature>
<feature type="binding site" evidence="10">
    <location>
        <begin position="10"/>
        <end position="17"/>
    </location>
    <ligand>
        <name>ATP</name>
        <dbReference type="ChEBI" id="CHEBI:30616"/>
    </ligand>
</feature>
<evidence type="ECO:0000256" key="10">
    <source>
        <dbReference type="HAMAP-Rule" id="MF_00185"/>
    </source>
</evidence>
<evidence type="ECO:0000256" key="1">
    <source>
        <dbReference type="ARBA" id="ARBA00001946"/>
    </source>
</evidence>
<dbReference type="RefSeq" id="WP_273378427.1">
    <property type="nucleotide sequence ID" value="NZ_PIUK01000028.1"/>
</dbReference>
<comment type="subunit">
    <text evidence="10">Monomer.</text>
</comment>
<dbReference type="SUPFAM" id="SSF52540">
    <property type="entry name" value="P-loop containing nucleoside triphosphate hydrolases"/>
    <property type="match status" value="2"/>
</dbReference>
<dbReference type="HAMAP" id="MF_00185">
    <property type="entry name" value="IPP_trans"/>
    <property type="match status" value="1"/>
</dbReference>
<dbReference type="FunFam" id="1.10.20.140:FF:000001">
    <property type="entry name" value="tRNA dimethylallyltransferase"/>
    <property type="match status" value="1"/>
</dbReference>
<organism evidence="14 15">
    <name type="scientific">Symbiobacterium thermophilum</name>
    <dbReference type="NCBI Taxonomy" id="2734"/>
    <lineage>
        <taxon>Bacteria</taxon>
        <taxon>Bacillati</taxon>
        <taxon>Bacillota</taxon>
        <taxon>Clostridia</taxon>
        <taxon>Eubacteriales</taxon>
        <taxon>Symbiobacteriaceae</taxon>
        <taxon>Symbiobacterium</taxon>
    </lineage>
</organism>
<dbReference type="Proteomes" id="UP000732377">
    <property type="component" value="Unassembled WGS sequence"/>
</dbReference>
<dbReference type="AlphaFoldDB" id="A0A953LFT3"/>
<comment type="catalytic activity">
    <reaction evidence="9 10 11">
        <text>adenosine(37) in tRNA + dimethylallyl diphosphate = N(6)-dimethylallyladenosine(37) in tRNA + diphosphate</text>
        <dbReference type="Rhea" id="RHEA:26482"/>
        <dbReference type="Rhea" id="RHEA-COMP:10162"/>
        <dbReference type="Rhea" id="RHEA-COMP:10375"/>
        <dbReference type="ChEBI" id="CHEBI:33019"/>
        <dbReference type="ChEBI" id="CHEBI:57623"/>
        <dbReference type="ChEBI" id="CHEBI:74411"/>
        <dbReference type="ChEBI" id="CHEBI:74415"/>
        <dbReference type="EC" id="2.5.1.75"/>
    </reaction>
</comment>
<dbReference type="GO" id="GO:0052381">
    <property type="term" value="F:tRNA dimethylallyltransferase activity"/>
    <property type="evidence" value="ECO:0007669"/>
    <property type="project" value="UniProtKB-UniRule"/>
</dbReference>
<evidence type="ECO:0000256" key="11">
    <source>
        <dbReference type="RuleBase" id="RU003783"/>
    </source>
</evidence>
<evidence type="ECO:0000256" key="6">
    <source>
        <dbReference type="ARBA" id="ARBA00022741"/>
    </source>
</evidence>
<feature type="region of interest" description="Interaction with substrate tRNA" evidence="10">
    <location>
        <begin position="35"/>
        <end position="38"/>
    </location>
</feature>
<proteinExistence type="inferred from homology"/>
<keyword evidence="4 10" id="KW-0808">Transferase</keyword>
<comment type="caution">
    <text evidence="14">The sequence shown here is derived from an EMBL/GenBank/DDBJ whole genome shotgun (WGS) entry which is preliminary data.</text>
</comment>
<evidence type="ECO:0000256" key="5">
    <source>
        <dbReference type="ARBA" id="ARBA00022694"/>
    </source>
</evidence>
<dbReference type="PANTHER" id="PTHR11088:SF60">
    <property type="entry name" value="TRNA DIMETHYLALLYLTRANSFERASE"/>
    <property type="match status" value="1"/>
</dbReference>
<feature type="site" description="Interaction with substrate tRNA" evidence="10">
    <location>
        <position position="124"/>
    </location>
</feature>
<name>A0A953LFT3_SYMTR</name>
<keyword evidence="5 10" id="KW-0819">tRNA processing</keyword>
<keyword evidence="7 10" id="KW-0067">ATP-binding</keyword>
<accession>A0A953LFT3</accession>
<comment type="function">
    <text evidence="2 10 12">Catalyzes the transfer of a dimethylallyl group onto the adenine at position 37 in tRNAs that read codons beginning with uridine, leading to the formation of N6-(dimethylallyl)adenosine (i(6)A).</text>
</comment>
<reference evidence="14" key="1">
    <citation type="submission" date="2017-11" db="EMBL/GenBank/DDBJ databases">
        <title>Three new genomes from thermophilic consortium.</title>
        <authorList>
            <person name="Quaggio R."/>
            <person name="Amgarten D."/>
            <person name="Setubal J.C."/>
        </authorList>
    </citation>
    <scope>NUCLEOTIDE SEQUENCE</scope>
    <source>
        <strain evidence="14">ZCTH01-B2</strain>
    </source>
</reference>
<evidence type="ECO:0000256" key="9">
    <source>
        <dbReference type="ARBA" id="ARBA00049563"/>
    </source>
</evidence>
<keyword evidence="6 10" id="KW-0547">Nucleotide-binding</keyword>
<evidence type="ECO:0000256" key="12">
    <source>
        <dbReference type="RuleBase" id="RU003784"/>
    </source>
</evidence>